<dbReference type="Proteomes" id="UP000631421">
    <property type="component" value="Unassembled WGS sequence"/>
</dbReference>
<comment type="caution">
    <text evidence="2">The sequence shown here is derived from an EMBL/GenBank/DDBJ whole genome shotgun (WGS) entry which is preliminary data.</text>
</comment>
<dbReference type="Gene3D" id="2.160.20.10">
    <property type="entry name" value="Single-stranded right-handed beta-helix, Pectin lyase-like"/>
    <property type="match status" value="1"/>
</dbReference>
<dbReference type="Pfam" id="PF07602">
    <property type="entry name" value="DUF1565"/>
    <property type="match status" value="1"/>
</dbReference>
<organism evidence="2 3">
    <name type="scientific">Pseudanabaena cinerea FACHB-1277</name>
    <dbReference type="NCBI Taxonomy" id="2949581"/>
    <lineage>
        <taxon>Bacteria</taxon>
        <taxon>Bacillati</taxon>
        <taxon>Cyanobacteriota</taxon>
        <taxon>Cyanophyceae</taxon>
        <taxon>Pseudanabaenales</taxon>
        <taxon>Pseudanabaenaceae</taxon>
        <taxon>Pseudanabaena</taxon>
        <taxon>Pseudanabaena cinerea</taxon>
    </lineage>
</organism>
<dbReference type="InterPro" id="IPR051465">
    <property type="entry name" value="Cell_Envelope_Struct_Comp"/>
</dbReference>
<dbReference type="PROSITE" id="PS51272">
    <property type="entry name" value="SLH"/>
    <property type="match status" value="3"/>
</dbReference>
<name>A0A926UNV9_9CYAN</name>
<keyword evidence="3" id="KW-1185">Reference proteome</keyword>
<gene>
    <name evidence="2" type="ORF">H6F44_00270</name>
</gene>
<dbReference type="EMBL" id="JACJPY010000001">
    <property type="protein sequence ID" value="MBD2148569.1"/>
    <property type="molecule type" value="Genomic_DNA"/>
</dbReference>
<accession>A0A926UNV9</accession>
<dbReference type="InterPro" id="IPR006626">
    <property type="entry name" value="PbH1"/>
</dbReference>
<dbReference type="SMART" id="SM00710">
    <property type="entry name" value="PbH1"/>
    <property type="match status" value="6"/>
</dbReference>
<feature type="domain" description="SLH" evidence="1">
    <location>
        <begin position="366"/>
        <end position="429"/>
    </location>
</feature>
<reference evidence="2" key="2">
    <citation type="submission" date="2020-08" db="EMBL/GenBank/DDBJ databases">
        <authorList>
            <person name="Chen M."/>
            <person name="Teng W."/>
            <person name="Zhao L."/>
            <person name="Hu C."/>
            <person name="Zhou Y."/>
            <person name="Han B."/>
            <person name="Song L."/>
            <person name="Shu W."/>
        </authorList>
    </citation>
    <scope>NUCLEOTIDE SEQUENCE</scope>
    <source>
        <strain evidence="2">FACHB-1277</strain>
    </source>
</reference>
<protein>
    <submittedName>
        <fullName evidence="2">S-layer homology domain-containing protein</fullName>
    </submittedName>
</protein>
<sequence length="562" mass="59297">MTPSITFSRKYLGFALVFILGIPQGAIPSDLAIAQNSNSTEPSAKFQPSSSLRIAQANTIIFVSPNGSDSNSGLSADQALRSITAAIARNPQAGAVIQLAEGNYTATTGEKFPLIIPAGVTLRGNPANQGLNVVISGGDRFVSPTFAPQNIAMLASNNTTIEGITLTNSNPRGYALWLESAKNVTITNNIFAKSTHDGVFLTGDVSANVSNNVFTQNGANGISALGTSTGQIQNNTFDNTGFGLAIGQKSQVAVIANRIVNNRGGIVISNLSTPTVRNNLIANNQENGLVILKDRNGQPTVNLGTTASPGQNIFQDNKQTDINNASGVTVVAIGNQIDPKRTQGSIEITQPTNPIAPPNTPINPIANISFSDVPSNYWAQAFIQELASRNIIKGFPDGSFKPNAPVTRAQFAAMLNQAIDKAPIRASINFADIPTNFWAAPAIQKAHTIGFMSGYPNNLFKPSENISRVQILVALANGFNYNPTQPAANILNTYSDSAAIPNYAKNSIAAATENRLVVNYPTLSTLNPNQPATRAEVAALIYQALVRSGKAQPINSPYIVAK</sequence>
<dbReference type="InterPro" id="IPR001119">
    <property type="entry name" value="SLH_dom"/>
</dbReference>
<proteinExistence type="predicted"/>
<dbReference type="RefSeq" id="WP_190348913.1">
    <property type="nucleotide sequence ID" value="NZ_JACJPY010000001.1"/>
</dbReference>
<evidence type="ECO:0000259" key="1">
    <source>
        <dbReference type="PROSITE" id="PS51272"/>
    </source>
</evidence>
<dbReference type="InterPro" id="IPR011459">
    <property type="entry name" value="DUF1565"/>
</dbReference>
<reference evidence="2" key="1">
    <citation type="journal article" date="2015" name="ISME J.">
        <title>Draft Genome Sequence of Streptomyces incarnatus NRRL8089, which Produces the Nucleoside Antibiotic Sinefungin.</title>
        <authorList>
            <person name="Oshima K."/>
            <person name="Hattori M."/>
            <person name="Shimizu H."/>
            <person name="Fukuda K."/>
            <person name="Nemoto M."/>
            <person name="Inagaki K."/>
            <person name="Tamura T."/>
        </authorList>
    </citation>
    <scope>NUCLEOTIDE SEQUENCE</scope>
    <source>
        <strain evidence="2">FACHB-1277</strain>
    </source>
</reference>
<dbReference type="InterPro" id="IPR022441">
    <property type="entry name" value="Para_beta_helix_rpt-2"/>
</dbReference>
<dbReference type="AlphaFoldDB" id="A0A926UNV9"/>
<feature type="domain" description="SLH" evidence="1">
    <location>
        <begin position="430"/>
        <end position="489"/>
    </location>
</feature>
<evidence type="ECO:0000313" key="2">
    <source>
        <dbReference type="EMBL" id="MBD2148569.1"/>
    </source>
</evidence>
<dbReference type="InterPro" id="IPR011050">
    <property type="entry name" value="Pectin_lyase_fold/virulence"/>
</dbReference>
<dbReference type="InterPro" id="IPR012334">
    <property type="entry name" value="Pectin_lyas_fold"/>
</dbReference>
<dbReference type="Pfam" id="PF00395">
    <property type="entry name" value="SLH"/>
    <property type="match status" value="3"/>
</dbReference>
<evidence type="ECO:0000313" key="3">
    <source>
        <dbReference type="Proteomes" id="UP000631421"/>
    </source>
</evidence>
<dbReference type="PANTHER" id="PTHR43308">
    <property type="entry name" value="OUTER MEMBRANE PROTEIN ALPHA-RELATED"/>
    <property type="match status" value="1"/>
</dbReference>
<dbReference type="PANTHER" id="PTHR43308:SF5">
    <property type="entry name" value="S-LAYER PROTEIN _ PEPTIDOGLYCAN ENDO-BETA-N-ACETYLGLUCOSAMINIDASE"/>
    <property type="match status" value="1"/>
</dbReference>
<dbReference type="NCBIfam" id="TIGR03804">
    <property type="entry name" value="para_beta_helix"/>
    <property type="match status" value="1"/>
</dbReference>
<feature type="domain" description="SLH" evidence="1">
    <location>
        <begin position="491"/>
        <end position="555"/>
    </location>
</feature>
<dbReference type="SUPFAM" id="SSF51126">
    <property type="entry name" value="Pectin lyase-like"/>
    <property type="match status" value="1"/>
</dbReference>